<dbReference type="AlphaFoldDB" id="A0A8J2SJ85"/>
<dbReference type="CDD" id="cd02440">
    <property type="entry name" value="AdoMet_MTases"/>
    <property type="match status" value="1"/>
</dbReference>
<comment type="caution">
    <text evidence="1">The sequence shown here is derived from an EMBL/GenBank/DDBJ whole genome shotgun (WGS) entry which is preliminary data.</text>
</comment>
<dbReference type="SUPFAM" id="SSF53335">
    <property type="entry name" value="S-adenosyl-L-methionine-dependent methyltransferases"/>
    <property type="match status" value="1"/>
</dbReference>
<evidence type="ECO:0000313" key="2">
    <source>
        <dbReference type="Proteomes" id="UP000789595"/>
    </source>
</evidence>
<dbReference type="InterPro" id="IPR019410">
    <property type="entry name" value="Methyltransf_16"/>
</dbReference>
<dbReference type="Proteomes" id="UP000789595">
    <property type="component" value="Unassembled WGS sequence"/>
</dbReference>
<name>A0A8J2SJ85_9STRA</name>
<keyword evidence="2" id="KW-1185">Reference proteome</keyword>
<organism evidence="1 2">
    <name type="scientific">Pelagomonas calceolata</name>
    <dbReference type="NCBI Taxonomy" id="35677"/>
    <lineage>
        <taxon>Eukaryota</taxon>
        <taxon>Sar</taxon>
        <taxon>Stramenopiles</taxon>
        <taxon>Ochrophyta</taxon>
        <taxon>Pelagophyceae</taxon>
        <taxon>Pelagomonadales</taxon>
        <taxon>Pelagomonadaceae</taxon>
        <taxon>Pelagomonas</taxon>
    </lineage>
</organism>
<dbReference type="Gene3D" id="3.40.50.150">
    <property type="entry name" value="Vaccinia Virus protein VP39"/>
    <property type="match status" value="1"/>
</dbReference>
<proteinExistence type="predicted"/>
<gene>
    <name evidence="1" type="ORF">PECAL_3P15020</name>
</gene>
<protein>
    <recommendedName>
        <fullName evidence="3">Calmodulin-lysine N-methyltransferase</fullName>
    </recommendedName>
</protein>
<dbReference type="Pfam" id="PF10294">
    <property type="entry name" value="Methyltransf_16"/>
    <property type="match status" value="1"/>
</dbReference>
<dbReference type="EMBL" id="CAKKNE010000003">
    <property type="protein sequence ID" value="CAH0371553.1"/>
    <property type="molecule type" value="Genomic_DNA"/>
</dbReference>
<accession>A0A8J2SJ85</accession>
<dbReference type="OrthoDB" id="407325at2759"/>
<dbReference type="InterPro" id="IPR029063">
    <property type="entry name" value="SAM-dependent_MTases_sf"/>
</dbReference>
<evidence type="ECO:0008006" key="3">
    <source>
        <dbReference type="Google" id="ProtNLM"/>
    </source>
</evidence>
<sequence>MIESSSTISRYNTTTSIESSARDQKLLWPSMSAAVSAAEEQEETITHNDHTIKVAASWRVGIGGKTWSTGALACKHLAAHADRYAALAPKRQLRILELGAGTGVAGLFAAKCLEARVVLTDAEDHLELLRDNVRRNNLGESVSVQLFDWKDETSWDLTSEPDLILCTDNAYHPSLYEPLAAALDRCLSKGAKGLFGVTKTDTSFSFFELLTAHGLDYRFAEAPADDYYALLAICKAPAFDGRRDAWEMR</sequence>
<evidence type="ECO:0000313" key="1">
    <source>
        <dbReference type="EMBL" id="CAH0371553.1"/>
    </source>
</evidence>
<reference evidence="1" key="1">
    <citation type="submission" date="2021-11" db="EMBL/GenBank/DDBJ databases">
        <authorList>
            <consortium name="Genoscope - CEA"/>
            <person name="William W."/>
        </authorList>
    </citation>
    <scope>NUCLEOTIDE SEQUENCE</scope>
</reference>
<dbReference type="PANTHER" id="PTHR14614">
    <property type="entry name" value="HEPATOCELLULAR CARCINOMA-ASSOCIATED ANTIGEN"/>
    <property type="match status" value="1"/>
</dbReference>